<proteinExistence type="predicted"/>
<comment type="caution">
    <text evidence="1">The sequence shown here is derived from an EMBL/GenBank/DDBJ whole genome shotgun (WGS) entry which is preliminary data.</text>
</comment>
<evidence type="ECO:0000313" key="1">
    <source>
        <dbReference type="EMBL" id="GGC69846.1"/>
    </source>
</evidence>
<dbReference type="Proteomes" id="UP000641514">
    <property type="component" value="Unassembled WGS sequence"/>
</dbReference>
<reference evidence="1" key="2">
    <citation type="submission" date="2020-09" db="EMBL/GenBank/DDBJ databases">
        <authorList>
            <person name="Sun Q."/>
            <person name="Zhou Y."/>
        </authorList>
    </citation>
    <scope>NUCLEOTIDE SEQUENCE</scope>
    <source>
        <strain evidence="1">CGMCC 1.15478</strain>
    </source>
</reference>
<dbReference type="RefSeq" id="WP_188674754.1">
    <property type="nucleotide sequence ID" value="NZ_BMJH01000002.1"/>
</dbReference>
<dbReference type="EMBL" id="BMJH01000002">
    <property type="protein sequence ID" value="GGC69846.1"/>
    <property type="molecule type" value="Genomic_DNA"/>
</dbReference>
<organism evidence="1 2">
    <name type="scientific">Hoyosella rhizosphaerae</name>
    <dbReference type="NCBI Taxonomy" id="1755582"/>
    <lineage>
        <taxon>Bacteria</taxon>
        <taxon>Bacillati</taxon>
        <taxon>Actinomycetota</taxon>
        <taxon>Actinomycetes</taxon>
        <taxon>Mycobacteriales</taxon>
        <taxon>Hoyosellaceae</taxon>
        <taxon>Hoyosella</taxon>
    </lineage>
</organism>
<keyword evidence="2" id="KW-1185">Reference proteome</keyword>
<name>A0A916UDU1_9ACTN</name>
<evidence type="ECO:0000313" key="2">
    <source>
        <dbReference type="Proteomes" id="UP000641514"/>
    </source>
</evidence>
<protein>
    <submittedName>
        <fullName evidence="1">Uncharacterized protein</fullName>
    </submittedName>
</protein>
<dbReference type="AlphaFoldDB" id="A0A916UDU1"/>
<accession>A0A916UDU1</accession>
<sequence length="48" mass="5442">MTAPDVDPYLDPGTGILRNKVHAVTWDELKAEEADEGNRWLHQLDPVK</sequence>
<gene>
    <name evidence="1" type="ORF">GCM10011410_23330</name>
</gene>
<reference evidence="1" key="1">
    <citation type="journal article" date="2014" name="Int. J. Syst. Evol. Microbiol.">
        <title>Complete genome sequence of Corynebacterium casei LMG S-19264T (=DSM 44701T), isolated from a smear-ripened cheese.</title>
        <authorList>
            <consortium name="US DOE Joint Genome Institute (JGI-PGF)"/>
            <person name="Walter F."/>
            <person name="Albersmeier A."/>
            <person name="Kalinowski J."/>
            <person name="Ruckert C."/>
        </authorList>
    </citation>
    <scope>NUCLEOTIDE SEQUENCE</scope>
    <source>
        <strain evidence="1">CGMCC 1.15478</strain>
    </source>
</reference>